<evidence type="ECO:0000313" key="1">
    <source>
        <dbReference type="EMBL" id="MCY1083498.1"/>
    </source>
</evidence>
<dbReference type="Proteomes" id="UP001207654">
    <property type="component" value="Unassembled WGS sequence"/>
</dbReference>
<proteinExistence type="predicted"/>
<dbReference type="RefSeq" id="WP_267542025.1">
    <property type="nucleotide sequence ID" value="NZ_JAPNKA010000001.1"/>
</dbReference>
<sequence length="70" mass="7666">MRRAIRSAETCSAWGSPLGYAFRVNAGLRVMSGVVVVMPVEPRVQGQWVLLMNGEPNLQPGLAFLLDPVR</sequence>
<comment type="caution">
    <text evidence="1">The sequence shown here is derived from an EMBL/GenBank/DDBJ whole genome shotgun (WGS) entry which is preliminary data.</text>
</comment>
<gene>
    <name evidence="1" type="ORF">OV287_54580</name>
</gene>
<keyword evidence="2" id="KW-1185">Reference proteome</keyword>
<reference evidence="1 2" key="1">
    <citation type="submission" date="2022-11" db="EMBL/GenBank/DDBJ databases">
        <title>Minimal conservation of predation-associated metabolite biosynthetic gene clusters underscores biosynthetic potential of Myxococcota including descriptions for ten novel species: Archangium lansinium sp. nov., Myxococcus landrumus sp. nov., Nannocystis bai.</title>
        <authorList>
            <person name="Ahearne A."/>
            <person name="Stevens C."/>
            <person name="Phillips K."/>
        </authorList>
    </citation>
    <scope>NUCLEOTIDE SEQUENCE [LARGE SCALE GENOMIC DNA]</scope>
    <source>
        <strain evidence="1 2">MIWBW</strain>
    </source>
</reference>
<accession>A0ABT4AP62</accession>
<evidence type="ECO:0000313" key="2">
    <source>
        <dbReference type="Proteomes" id="UP001207654"/>
    </source>
</evidence>
<protein>
    <submittedName>
        <fullName evidence="1">Uncharacterized protein</fullName>
    </submittedName>
</protein>
<name>A0ABT4AP62_9BACT</name>
<organism evidence="1 2">
    <name type="scientific">Archangium lansingense</name>
    <dbReference type="NCBI Taxonomy" id="2995310"/>
    <lineage>
        <taxon>Bacteria</taxon>
        <taxon>Pseudomonadati</taxon>
        <taxon>Myxococcota</taxon>
        <taxon>Myxococcia</taxon>
        <taxon>Myxococcales</taxon>
        <taxon>Cystobacterineae</taxon>
        <taxon>Archangiaceae</taxon>
        <taxon>Archangium</taxon>
    </lineage>
</organism>
<dbReference type="EMBL" id="JAPNKA010000001">
    <property type="protein sequence ID" value="MCY1083498.1"/>
    <property type="molecule type" value="Genomic_DNA"/>
</dbReference>